<evidence type="ECO:0000313" key="4">
    <source>
        <dbReference type="Proteomes" id="UP000030145"/>
    </source>
</evidence>
<name>A0A0A2DMZ5_9CORY</name>
<dbReference type="Proteomes" id="UP000030145">
    <property type="component" value="Unassembled WGS sequence"/>
</dbReference>
<evidence type="ECO:0000313" key="3">
    <source>
        <dbReference type="EMBL" id="KGM18266.1"/>
    </source>
</evidence>
<dbReference type="Gene3D" id="3.40.50.12370">
    <property type="match status" value="1"/>
</dbReference>
<dbReference type="Pfam" id="PF00582">
    <property type="entry name" value="Usp"/>
    <property type="match status" value="2"/>
</dbReference>
<dbReference type="EMBL" id="JRVJ01000019">
    <property type="protein sequence ID" value="KGM18266.1"/>
    <property type="molecule type" value="Genomic_DNA"/>
</dbReference>
<organism evidence="3 4">
    <name type="scientific">Corynebacterium auriscanis</name>
    <dbReference type="NCBI Taxonomy" id="99807"/>
    <lineage>
        <taxon>Bacteria</taxon>
        <taxon>Bacillati</taxon>
        <taxon>Actinomycetota</taxon>
        <taxon>Actinomycetes</taxon>
        <taxon>Mycobacteriales</taxon>
        <taxon>Corynebacteriaceae</taxon>
        <taxon>Corynebacterium</taxon>
    </lineage>
</organism>
<protein>
    <submittedName>
        <fullName evidence="3">Universal stress protein</fullName>
    </submittedName>
</protein>
<dbReference type="AlphaFoldDB" id="A0A0A2DMZ5"/>
<accession>A0A0A2DMZ5</accession>
<proteinExistence type="inferred from homology"/>
<dbReference type="InterPro" id="IPR006016">
    <property type="entry name" value="UspA"/>
</dbReference>
<evidence type="ECO:0000256" key="1">
    <source>
        <dbReference type="ARBA" id="ARBA00008791"/>
    </source>
</evidence>
<comment type="caution">
    <text evidence="3">The sequence shown here is derived from an EMBL/GenBank/DDBJ whole genome shotgun (WGS) entry which is preliminary data.</text>
</comment>
<evidence type="ECO:0000259" key="2">
    <source>
        <dbReference type="Pfam" id="PF00582"/>
    </source>
</evidence>
<comment type="similarity">
    <text evidence="1">Belongs to the universal stress protein A family.</text>
</comment>
<dbReference type="PANTHER" id="PTHR46268:SF6">
    <property type="entry name" value="UNIVERSAL STRESS PROTEIN UP12"/>
    <property type="match status" value="1"/>
</dbReference>
<feature type="domain" description="UspA" evidence="2">
    <location>
        <begin position="2"/>
        <end position="145"/>
    </location>
</feature>
<feature type="domain" description="UspA" evidence="2">
    <location>
        <begin position="167"/>
        <end position="298"/>
    </location>
</feature>
<dbReference type="SUPFAM" id="SSF52402">
    <property type="entry name" value="Adenine nucleotide alpha hydrolases-like"/>
    <property type="match status" value="2"/>
</dbReference>
<keyword evidence="4" id="KW-1185">Reference proteome</keyword>
<reference evidence="3 4" key="1">
    <citation type="submission" date="2014-10" db="EMBL/GenBank/DDBJ databases">
        <title>Whole Genome sequence of Corynebacterium auriscanis strain CIP 106629.</title>
        <authorList>
            <person name="Hassan S.S."/>
            <person name="Jamal S.B."/>
            <person name="Tiwari S."/>
            <person name="Oliveira L.D.C."/>
            <person name="Souza F."/>
            <person name="Mariano D.C."/>
            <person name="Almeida S."/>
            <person name="Dorella F."/>
            <person name="Pereira F."/>
            <person name="Carvalho A."/>
            <person name="Leal C.A."/>
            <person name="Soares S.D.C."/>
            <person name="Figueiredo H.C."/>
            <person name="Silva A."/>
            <person name="Azevedo V.A."/>
        </authorList>
    </citation>
    <scope>NUCLEOTIDE SEQUENCE [LARGE SCALE GENOMIC DNA]</scope>
    <source>
        <strain evidence="3 4">CIP 106629</strain>
    </source>
</reference>
<dbReference type="CDD" id="cd00293">
    <property type="entry name" value="USP-like"/>
    <property type="match status" value="2"/>
</dbReference>
<dbReference type="PANTHER" id="PTHR46268">
    <property type="entry name" value="STRESS RESPONSE PROTEIN NHAX"/>
    <property type="match status" value="1"/>
</dbReference>
<sequence>MRLLVAWRPQSAGEEVADVAAWIGRTEEIRVRSATVIPRAWETQPGSEEFHEYREWVLAETQACMDSALGALGRAGLPHGMLAEEDPAVVDIAPTETKVLIKAAEDFAADCLLLGSHPAAPRGRFRMGSTADALLHCAPLPVLLAPRSSKLAKNGVTRVSCSYVDTVQSHEALRRASDLAARWKVPLRLVAFSPSGATMYPTNVPFNGNSDMMVEWREQALALLDRGRDRALTRHPDLKVQMDVGSGYGWSGAINALKWKKGDLLVMGSSELGQFNRVFIGPSTNQILRHSPVPVLVSPV</sequence>
<gene>
    <name evidence="3" type="ORF">MA47_08815</name>
</gene>